<evidence type="ECO:0000256" key="9">
    <source>
        <dbReference type="ARBA" id="ARBA00023204"/>
    </source>
</evidence>
<dbReference type="PROSITE" id="PS51462">
    <property type="entry name" value="NUDIX"/>
    <property type="match status" value="1"/>
</dbReference>
<evidence type="ECO:0000313" key="15">
    <source>
        <dbReference type="EMBL" id="GGF59543.1"/>
    </source>
</evidence>
<dbReference type="EMBL" id="BMEM01000006">
    <property type="protein sequence ID" value="GGF59543.1"/>
    <property type="molecule type" value="Genomic_DNA"/>
</dbReference>
<dbReference type="GO" id="GO:0044716">
    <property type="term" value="F:8-oxo-GDP phosphatase activity"/>
    <property type="evidence" value="ECO:0007669"/>
    <property type="project" value="TreeGrafter"/>
</dbReference>
<dbReference type="PANTHER" id="PTHR47707:SF1">
    <property type="entry name" value="NUDIX HYDROLASE FAMILY PROTEIN"/>
    <property type="match status" value="1"/>
</dbReference>
<dbReference type="PRINTS" id="PR00502">
    <property type="entry name" value="NUDIXFAMILY"/>
</dbReference>
<proteinExistence type="inferred from homology"/>
<keyword evidence="5" id="KW-0479">Metal-binding</keyword>
<evidence type="ECO:0000256" key="5">
    <source>
        <dbReference type="ARBA" id="ARBA00022723"/>
    </source>
</evidence>
<evidence type="ECO:0000256" key="3">
    <source>
        <dbReference type="ARBA" id="ARBA00022457"/>
    </source>
</evidence>
<evidence type="ECO:0000256" key="4">
    <source>
        <dbReference type="ARBA" id="ARBA00022705"/>
    </source>
</evidence>
<dbReference type="Pfam" id="PF00293">
    <property type="entry name" value="NUDIX"/>
    <property type="match status" value="1"/>
</dbReference>
<feature type="region of interest" description="Disordered" evidence="13">
    <location>
        <begin position="30"/>
        <end position="53"/>
    </location>
</feature>
<keyword evidence="7 12" id="KW-0378">Hydrolase</keyword>
<sequence length="143" mass="15367">MPSPSPRRAVAAVALVDDLERPTRLLAARRSGPPALAGGWEFPGGKVEPGERPRDAAAREALEELGVRVRLGTQVGGAWPLGQTYEMHLWWAVAEPGEPEPAPLEDHDELRWLSAGQLLDVAWLPADLPVVQHLGGLLHTASS</sequence>
<dbReference type="InterPro" id="IPR020084">
    <property type="entry name" value="NUDIX_hydrolase_CS"/>
</dbReference>
<dbReference type="Proteomes" id="UP000605670">
    <property type="component" value="Unassembled WGS sequence"/>
</dbReference>
<evidence type="ECO:0000256" key="12">
    <source>
        <dbReference type="RuleBase" id="RU003476"/>
    </source>
</evidence>
<evidence type="ECO:0000259" key="14">
    <source>
        <dbReference type="PROSITE" id="PS51462"/>
    </source>
</evidence>
<evidence type="ECO:0000256" key="8">
    <source>
        <dbReference type="ARBA" id="ARBA00022842"/>
    </source>
</evidence>
<evidence type="ECO:0000256" key="1">
    <source>
        <dbReference type="ARBA" id="ARBA00001946"/>
    </source>
</evidence>
<dbReference type="GO" id="GO:0044715">
    <property type="term" value="F:8-oxo-dGDP phosphatase activity"/>
    <property type="evidence" value="ECO:0007669"/>
    <property type="project" value="TreeGrafter"/>
</dbReference>
<protein>
    <recommendedName>
        <fullName evidence="11">8-oxo-dGTP diphosphatase</fullName>
        <ecNumber evidence="11">3.6.1.55</ecNumber>
    </recommendedName>
</protein>
<keyword evidence="8" id="KW-0460">Magnesium</keyword>
<dbReference type="InterPro" id="IPR015797">
    <property type="entry name" value="NUDIX_hydrolase-like_dom_sf"/>
</dbReference>
<dbReference type="SUPFAM" id="SSF55811">
    <property type="entry name" value="Nudix"/>
    <property type="match status" value="1"/>
</dbReference>
<evidence type="ECO:0000256" key="2">
    <source>
        <dbReference type="ARBA" id="ARBA00005582"/>
    </source>
</evidence>
<dbReference type="GO" id="GO:0006281">
    <property type="term" value="P:DNA repair"/>
    <property type="evidence" value="ECO:0007669"/>
    <property type="project" value="UniProtKB-KW"/>
</dbReference>
<reference evidence="15" key="1">
    <citation type="journal article" date="2014" name="Int. J. Syst. Evol. Microbiol.">
        <title>Complete genome sequence of Corynebacterium casei LMG S-19264T (=DSM 44701T), isolated from a smear-ripened cheese.</title>
        <authorList>
            <consortium name="US DOE Joint Genome Institute (JGI-PGF)"/>
            <person name="Walter F."/>
            <person name="Albersmeier A."/>
            <person name="Kalinowski J."/>
            <person name="Ruckert C."/>
        </authorList>
    </citation>
    <scope>NUCLEOTIDE SEQUENCE</scope>
    <source>
        <strain evidence="15">CGMCC 1.12160</strain>
    </source>
</reference>
<comment type="similarity">
    <text evidence="2 12">Belongs to the Nudix hydrolase family.</text>
</comment>
<evidence type="ECO:0000256" key="11">
    <source>
        <dbReference type="ARBA" id="ARBA00038905"/>
    </source>
</evidence>
<gene>
    <name evidence="15" type="ORF">GCM10011366_29260</name>
</gene>
<evidence type="ECO:0000256" key="6">
    <source>
        <dbReference type="ARBA" id="ARBA00022763"/>
    </source>
</evidence>
<dbReference type="InterPro" id="IPR020476">
    <property type="entry name" value="Nudix_hydrolase"/>
</dbReference>
<comment type="caution">
    <text evidence="15">The sequence shown here is derived from an EMBL/GenBank/DDBJ whole genome shotgun (WGS) entry which is preliminary data.</text>
</comment>
<dbReference type="GO" id="GO:0046872">
    <property type="term" value="F:metal ion binding"/>
    <property type="evidence" value="ECO:0007669"/>
    <property type="project" value="UniProtKB-KW"/>
</dbReference>
<organism evidence="15 16">
    <name type="scientific">Ornithinimicrobium tianjinense</name>
    <dbReference type="NCBI Taxonomy" id="1195761"/>
    <lineage>
        <taxon>Bacteria</taxon>
        <taxon>Bacillati</taxon>
        <taxon>Actinomycetota</taxon>
        <taxon>Actinomycetes</taxon>
        <taxon>Micrococcales</taxon>
        <taxon>Ornithinimicrobiaceae</taxon>
        <taxon>Ornithinimicrobium</taxon>
    </lineage>
</organism>
<dbReference type="EC" id="3.6.1.55" evidence="11"/>
<dbReference type="GO" id="GO:0008413">
    <property type="term" value="F:8-oxo-7,8-dihydroguanosine triphosphate pyrophosphatase activity"/>
    <property type="evidence" value="ECO:0007669"/>
    <property type="project" value="TreeGrafter"/>
</dbReference>
<dbReference type="AlphaFoldDB" id="A0A917F8A5"/>
<dbReference type="CDD" id="cd03425">
    <property type="entry name" value="NUDIX_MutT_NudA_like"/>
    <property type="match status" value="1"/>
</dbReference>
<evidence type="ECO:0000256" key="13">
    <source>
        <dbReference type="SAM" id="MobiDB-lite"/>
    </source>
</evidence>
<comment type="cofactor">
    <cofactor evidence="1">
        <name>Mg(2+)</name>
        <dbReference type="ChEBI" id="CHEBI:18420"/>
    </cofactor>
</comment>
<evidence type="ECO:0000256" key="7">
    <source>
        <dbReference type="ARBA" id="ARBA00022801"/>
    </source>
</evidence>
<evidence type="ECO:0000256" key="10">
    <source>
        <dbReference type="ARBA" id="ARBA00035861"/>
    </source>
</evidence>
<keyword evidence="4" id="KW-0235">DNA replication</keyword>
<name>A0A917F8A5_9MICO</name>
<feature type="domain" description="Nudix hydrolase" evidence="14">
    <location>
        <begin position="6"/>
        <end position="138"/>
    </location>
</feature>
<dbReference type="PROSITE" id="PS00893">
    <property type="entry name" value="NUDIX_BOX"/>
    <property type="match status" value="1"/>
</dbReference>
<dbReference type="RefSeq" id="WP_188432050.1">
    <property type="nucleotide sequence ID" value="NZ_BAABKH010000001.1"/>
</dbReference>
<dbReference type="PANTHER" id="PTHR47707">
    <property type="entry name" value="8-OXO-DGTP DIPHOSPHATASE"/>
    <property type="match status" value="1"/>
</dbReference>
<dbReference type="InterPro" id="IPR000086">
    <property type="entry name" value="NUDIX_hydrolase_dom"/>
</dbReference>
<dbReference type="GO" id="GO:0035539">
    <property type="term" value="F:8-oxo-7,8-dihydrodeoxyguanosine triphosphate pyrophosphatase activity"/>
    <property type="evidence" value="ECO:0007669"/>
    <property type="project" value="UniProtKB-EC"/>
</dbReference>
<dbReference type="InterPro" id="IPR047127">
    <property type="entry name" value="MutT-like"/>
</dbReference>
<reference evidence="15" key="2">
    <citation type="submission" date="2020-09" db="EMBL/GenBank/DDBJ databases">
        <authorList>
            <person name="Sun Q."/>
            <person name="Zhou Y."/>
        </authorList>
    </citation>
    <scope>NUCLEOTIDE SEQUENCE</scope>
    <source>
        <strain evidence="15">CGMCC 1.12160</strain>
    </source>
</reference>
<keyword evidence="9" id="KW-0234">DNA repair</keyword>
<accession>A0A917F8A5</accession>
<keyword evidence="3" id="KW-0515">Mutator protein</keyword>
<dbReference type="GO" id="GO:0006260">
    <property type="term" value="P:DNA replication"/>
    <property type="evidence" value="ECO:0007669"/>
    <property type="project" value="UniProtKB-KW"/>
</dbReference>
<comment type="catalytic activity">
    <reaction evidence="10">
        <text>8-oxo-dGTP + H2O = 8-oxo-dGMP + diphosphate + H(+)</text>
        <dbReference type="Rhea" id="RHEA:31575"/>
        <dbReference type="ChEBI" id="CHEBI:15377"/>
        <dbReference type="ChEBI" id="CHEBI:15378"/>
        <dbReference type="ChEBI" id="CHEBI:33019"/>
        <dbReference type="ChEBI" id="CHEBI:63224"/>
        <dbReference type="ChEBI" id="CHEBI:77896"/>
        <dbReference type="EC" id="3.6.1.55"/>
    </reaction>
</comment>
<keyword evidence="6" id="KW-0227">DNA damage</keyword>
<evidence type="ECO:0000313" key="16">
    <source>
        <dbReference type="Proteomes" id="UP000605670"/>
    </source>
</evidence>
<keyword evidence="16" id="KW-1185">Reference proteome</keyword>
<dbReference type="Gene3D" id="3.90.79.10">
    <property type="entry name" value="Nucleoside Triphosphate Pyrophosphohydrolase"/>
    <property type="match status" value="1"/>
</dbReference>